<reference evidence="2 3" key="1">
    <citation type="submission" date="2023-07" db="EMBL/GenBank/DDBJ databases">
        <title>Comparative genomics of wheat-associated soil bacteria to identify genetic determinants of phenazine resistance.</title>
        <authorList>
            <person name="Mouncey N."/>
        </authorList>
    </citation>
    <scope>NUCLEOTIDE SEQUENCE [LARGE SCALE GENOMIC DNA]</scope>
    <source>
        <strain evidence="2 3">V2I4</strain>
    </source>
</reference>
<evidence type="ECO:0008006" key="4">
    <source>
        <dbReference type="Google" id="ProtNLM"/>
    </source>
</evidence>
<evidence type="ECO:0000256" key="1">
    <source>
        <dbReference type="SAM" id="MobiDB-lite"/>
    </source>
</evidence>
<organism evidence="2 3">
    <name type="scientific">Streptomyces umbrinus</name>
    <dbReference type="NCBI Taxonomy" id="67370"/>
    <lineage>
        <taxon>Bacteria</taxon>
        <taxon>Bacillati</taxon>
        <taxon>Actinomycetota</taxon>
        <taxon>Actinomycetes</taxon>
        <taxon>Kitasatosporales</taxon>
        <taxon>Streptomycetaceae</taxon>
        <taxon>Streptomyces</taxon>
        <taxon>Streptomyces phaeochromogenes group</taxon>
    </lineage>
</organism>
<gene>
    <name evidence="2" type="ORF">QF035_003974</name>
</gene>
<dbReference type="Proteomes" id="UP001230328">
    <property type="component" value="Unassembled WGS sequence"/>
</dbReference>
<dbReference type="RefSeq" id="WP_307521707.1">
    <property type="nucleotide sequence ID" value="NZ_JAUSZI010000002.1"/>
</dbReference>
<feature type="compositionally biased region" description="Basic and acidic residues" evidence="1">
    <location>
        <begin position="83"/>
        <end position="98"/>
    </location>
</feature>
<name>A0ABU0SSV0_9ACTN</name>
<dbReference type="EMBL" id="JAUSZI010000002">
    <property type="protein sequence ID" value="MDQ1026392.1"/>
    <property type="molecule type" value="Genomic_DNA"/>
</dbReference>
<comment type="caution">
    <text evidence="2">The sequence shown here is derived from an EMBL/GenBank/DDBJ whole genome shotgun (WGS) entry which is preliminary data.</text>
</comment>
<keyword evidence="3" id="KW-1185">Reference proteome</keyword>
<protein>
    <recommendedName>
        <fullName evidence="4">Holin</fullName>
    </recommendedName>
</protein>
<proteinExistence type="predicted"/>
<sequence>MGGSWNPYNLPFYQELIKLPIGALTAVIGLLLVGTEWLPMIEAPESWRDVVACAVVFGLAQIALTRTIDQRAEKILASEPDPEEAKQLEKVPDNRVQRTPEFGA</sequence>
<accession>A0ABU0SSV0</accession>
<feature type="region of interest" description="Disordered" evidence="1">
    <location>
        <begin position="76"/>
        <end position="104"/>
    </location>
</feature>
<evidence type="ECO:0000313" key="2">
    <source>
        <dbReference type="EMBL" id="MDQ1026392.1"/>
    </source>
</evidence>
<evidence type="ECO:0000313" key="3">
    <source>
        <dbReference type="Proteomes" id="UP001230328"/>
    </source>
</evidence>